<gene>
    <name evidence="3" type="ORF">BN112_0204</name>
</gene>
<reference evidence="3 4" key="1">
    <citation type="journal article" date="2012" name="BMC Genomics">
        <title>Comparative genomics of the classical Bordetella subspecies: the evolution and exchange of virulence-associated diversity amongst closely related pathogens.</title>
        <authorList>
            <person name="Park J."/>
            <person name="Zhang Y."/>
            <person name="Buboltz A.M."/>
            <person name="Zhang X."/>
            <person name="Schuster S.C."/>
            <person name="Ahuja U."/>
            <person name="Liu M."/>
            <person name="Miller J.F."/>
            <person name="Sebaihia M."/>
            <person name="Bentley S.D."/>
            <person name="Parkhill J."/>
            <person name="Harvill E.T."/>
        </authorList>
    </citation>
    <scope>NUCLEOTIDE SEQUENCE [LARGE SCALE GENOMIC DNA]</scope>
    <source>
        <strain evidence="3 4">253</strain>
    </source>
</reference>
<dbReference type="SUPFAM" id="SSF143990">
    <property type="entry name" value="YbiA-like"/>
    <property type="match status" value="1"/>
</dbReference>
<evidence type="ECO:0000313" key="3">
    <source>
        <dbReference type="EMBL" id="CCJ52122.1"/>
    </source>
</evidence>
<sequence length="158" mass="17620">MNSASRLNISSTSDDWRGLALSNFPLSPFVLDGELFASVEGFIQGIKFREDDPRRATAFLSSGWDAKHLGDTADRSGAYWGGARIRYGSAEHHQLIERAIRARIKQCEGLRRTLRATEGMTLVHDTGKPEAPHTSLPATVFCRILETLRREILARARP</sequence>
<accession>A0A0C6P0N8</accession>
<protein>
    <submittedName>
        <fullName evidence="3">Putative phage-related protein</fullName>
    </submittedName>
</protein>
<dbReference type="Pfam" id="PF08010">
    <property type="entry name" value="Phage_30_3"/>
    <property type="match status" value="1"/>
</dbReference>
<organism evidence="3 4">
    <name type="scientific">Bordetella bronchiseptica 253</name>
    <dbReference type="NCBI Taxonomy" id="568707"/>
    <lineage>
        <taxon>Bacteria</taxon>
        <taxon>Pseudomonadati</taxon>
        <taxon>Pseudomonadota</taxon>
        <taxon>Betaproteobacteria</taxon>
        <taxon>Burkholderiales</taxon>
        <taxon>Alcaligenaceae</taxon>
        <taxon>Bordetella</taxon>
    </lineage>
</organism>
<dbReference type="InterPro" id="IPR037238">
    <property type="entry name" value="YbiA-like_sf"/>
</dbReference>
<dbReference type="SMR" id="A0A0C6P0N8"/>
<dbReference type="InterPro" id="IPR012596">
    <property type="entry name" value="Phage_T4_Y12G"/>
</dbReference>
<dbReference type="HOGENOM" id="CLU_1659310_0_0_4"/>
<evidence type="ECO:0000256" key="2">
    <source>
        <dbReference type="ARBA" id="ARBA00000751"/>
    </source>
</evidence>
<dbReference type="Gene3D" id="1.10.357.40">
    <property type="entry name" value="YbiA-like"/>
    <property type="match status" value="1"/>
</dbReference>
<comment type="catalytic activity">
    <reaction evidence="2">
        <text>2,5-diamino-6-hydroxy-4-(5-phosphoribosylamino)-pyrimidine + H2O = 2,5,6-triamino-4-hydroxypyrimidine + D-ribose 5-phosphate</text>
        <dbReference type="Rhea" id="RHEA:23436"/>
        <dbReference type="ChEBI" id="CHEBI:15377"/>
        <dbReference type="ChEBI" id="CHEBI:58614"/>
        <dbReference type="ChEBI" id="CHEBI:78346"/>
        <dbReference type="ChEBI" id="CHEBI:137796"/>
    </reaction>
</comment>
<dbReference type="OrthoDB" id="8684417at2"/>
<dbReference type="Proteomes" id="UP000007564">
    <property type="component" value="Chromosome"/>
</dbReference>
<comment type="catalytic activity">
    <reaction evidence="1">
        <text>5-amino-6-(5-phospho-D-ribosylamino)uracil + H2O = 5,6-diaminouracil + D-ribose 5-phosphate</text>
        <dbReference type="Rhea" id="RHEA:55020"/>
        <dbReference type="ChEBI" id="CHEBI:15377"/>
        <dbReference type="ChEBI" id="CHEBI:46252"/>
        <dbReference type="ChEBI" id="CHEBI:58453"/>
        <dbReference type="ChEBI" id="CHEBI:78346"/>
    </reaction>
</comment>
<dbReference type="AlphaFoldDB" id="A0A0C6P0N8"/>
<dbReference type="EMBL" id="HE965806">
    <property type="protein sequence ID" value="CCJ52122.1"/>
    <property type="molecule type" value="Genomic_DNA"/>
</dbReference>
<dbReference type="GeneID" id="56478499"/>
<dbReference type="CDD" id="cd15457">
    <property type="entry name" value="NADAR"/>
    <property type="match status" value="1"/>
</dbReference>
<dbReference type="InterPro" id="IPR012816">
    <property type="entry name" value="NADAR"/>
</dbReference>
<proteinExistence type="predicted"/>
<name>A0A0C6P0N8_BORBO</name>
<evidence type="ECO:0000256" key="1">
    <source>
        <dbReference type="ARBA" id="ARBA00000022"/>
    </source>
</evidence>
<dbReference type="KEGG" id="bbh:BN112_0204"/>
<evidence type="ECO:0000313" key="4">
    <source>
        <dbReference type="Proteomes" id="UP000007564"/>
    </source>
</evidence>
<dbReference type="RefSeq" id="WP_003812270.1">
    <property type="nucleotide sequence ID" value="NC_019382.1"/>
</dbReference>